<dbReference type="Proteomes" id="UP000762676">
    <property type="component" value="Unassembled WGS sequence"/>
</dbReference>
<evidence type="ECO:0000313" key="2">
    <source>
        <dbReference type="Proteomes" id="UP000762676"/>
    </source>
</evidence>
<sequence>MLLSVPETWGSTFNFRLLNTINSPAFAHENLCKEIGYDGLAILNSPEAFKYALELTAPNRTSNSGSGAIRIAIGLFYNKAARDVRWADGTPYAADFPFNNPPPDKSGNLPYGRIKENGKVIMTKNSFKALSLCGIYTSKESKGRTRTQQQPDAQTSSLAVRQTSSFLECTVFCGTDGRCRAAEFNKKLSSCKTFESGMFSGFSANIDTTTFVRDGYD</sequence>
<proteinExistence type="predicted"/>
<evidence type="ECO:0000313" key="1">
    <source>
        <dbReference type="EMBL" id="GFS09824.1"/>
    </source>
</evidence>
<reference evidence="1 2" key="1">
    <citation type="journal article" date="2021" name="Elife">
        <title>Chloroplast acquisition without the gene transfer in kleptoplastic sea slugs, Plakobranchus ocellatus.</title>
        <authorList>
            <person name="Maeda T."/>
            <person name="Takahashi S."/>
            <person name="Yoshida T."/>
            <person name="Shimamura S."/>
            <person name="Takaki Y."/>
            <person name="Nagai Y."/>
            <person name="Toyoda A."/>
            <person name="Suzuki Y."/>
            <person name="Arimoto A."/>
            <person name="Ishii H."/>
            <person name="Satoh N."/>
            <person name="Nishiyama T."/>
            <person name="Hasebe M."/>
            <person name="Maruyama T."/>
            <person name="Minagawa J."/>
            <person name="Obokata J."/>
            <person name="Shigenobu S."/>
        </authorList>
    </citation>
    <scope>NUCLEOTIDE SEQUENCE [LARGE SCALE GENOMIC DNA]</scope>
</reference>
<gene>
    <name evidence="1" type="ORF">ElyMa_006632100</name>
</gene>
<evidence type="ECO:0008006" key="3">
    <source>
        <dbReference type="Google" id="ProtNLM"/>
    </source>
</evidence>
<name>A0AAV4IHQ5_9GAST</name>
<accession>A0AAV4IHQ5</accession>
<dbReference type="AlphaFoldDB" id="A0AAV4IHQ5"/>
<keyword evidence="2" id="KW-1185">Reference proteome</keyword>
<organism evidence="1 2">
    <name type="scientific">Elysia marginata</name>
    <dbReference type="NCBI Taxonomy" id="1093978"/>
    <lineage>
        <taxon>Eukaryota</taxon>
        <taxon>Metazoa</taxon>
        <taxon>Spiralia</taxon>
        <taxon>Lophotrochozoa</taxon>
        <taxon>Mollusca</taxon>
        <taxon>Gastropoda</taxon>
        <taxon>Heterobranchia</taxon>
        <taxon>Euthyneura</taxon>
        <taxon>Panpulmonata</taxon>
        <taxon>Sacoglossa</taxon>
        <taxon>Placobranchoidea</taxon>
        <taxon>Plakobranchidae</taxon>
        <taxon>Elysia</taxon>
    </lineage>
</organism>
<protein>
    <recommendedName>
        <fullName evidence="3">C-type lectin domain-containing protein</fullName>
    </recommendedName>
</protein>
<comment type="caution">
    <text evidence="1">The sequence shown here is derived from an EMBL/GenBank/DDBJ whole genome shotgun (WGS) entry which is preliminary data.</text>
</comment>
<dbReference type="EMBL" id="BMAT01013304">
    <property type="protein sequence ID" value="GFS09824.1"/>
    <property type="molecule type" value="Genomic_DNA"/>
</dbReference>